<evidence type="ECO:0000256" key="4">
    <source>
        <dbReference type="ARBA" id="ARBA00022746"/>
    </source>
</evidence>
<dbReference type="GO" id="GO:0004311">
    <property type="term" value="F:geranylgeranyl diphosphate synthase activity"/>
    <property type="evidence" value="ECO:0007669"/>
    <property type="project" value="InterPro"/>
</dbReference>
<gene>
    <name evidence="6" type="ORF">SAMN05216526_1825</name>
</gene>
<keyword evidence="3" id="KW-0808">Transferase</keyword>
<dbReference type="PROSITE" id="PS01045">
    <property type="entry name" value="SQUALEN_PHYTOEN_SYN_2"/>
    <property type="match status" value="1"/>
</dbReference>
<dbReference type="RefSeq" id="WP_076756200.1">
    <property type="nucleotide sequence ID" value="NZ_CP023018.1"/>
</dbReference>
<dbReference type="InterPro" id="IPR002060">
    <property type="entry name" value="Squ/phyt_synthse"/>
</dbReference>
<proteinExistence type="inferred from homology"/>
<organism evidence="6 7">
    <name type="scientific">Ectothiorhodosinus mongolicus</name>
    <dbReference type="NCBI Taxonomy" id="233100"/>
    <lineage>
        <taxon>Bacteria</taxon>
        <taxon>Pseudomonadati</taxon>
        <taxon>Pseudomonadota</taxon>
        <taxon>Gammaproteobacteria</taxon>
        <taxon>Chromatiales</taxon>
        <taxon>Ectothiorhodospiraceae</taxon>
        <taxon>Ectothiorhodosinus</taxon>
    </lineage>
</organism>
<reference evidence="6 7" key="1">
    <citation type="submission" date="2017-01" db="EMBL/GenBank/DDBJ databases">
        <authorList>
            <person name="Mah S.A."/>
            <person name="Swanson W.J."/>
            <person name="Moy G.W."/>
            <person name="Vacquier V.D."/>
        </authorList>
    </citation>
    <scope>NUCLEOTIDE SEQUENCE [LARGE SCALE GENOMIC DNA]</scope>
    <source>
        <strain evidence="6 7">M9</strain>
    </source>
</reference>
<dbReference type="Proteomes" id="UP000223759">
    <property type="component" value="Unassembled WGS sequence"/>
</dbReference>
<keyword evidence="4" id="KW-0125">Carotenoid biosynthesis</keyword>
<evidence type="ECO:0000256" key="5">
    <source>
        <dbReference type="ARBA" id="ARBA00053028"/>
    </source>
</evidence>
<dbReference type="InterPro" id="IPR008949">
    <property type="entry name" value="Isoprenoid_synthase_dom_sf"/>
</dbReference>
<dbReference type="GO" id="GO:0051996">
    <property type="term" value="F:squalene synthase [NAD(P)H] activity"/>
    <property type="evidence" value="ECO:0007669"/>
    <property type="project" value="InterPro"/>
</dbReference>
<dbReference type="OrthoDB" id="9807580at2"/>
<dbReference type="Gene3D" id="1.10.600.10">
    <property type="entry name" value="Farnesyl Diphosphate Synthase"/>
    <property type="match status" value="1"/>
</dbReference>
<dbReference type="InterPro" id="IPR033904">
    <property type="entry name" value="Trans_IPPS_HH"/>
</dbReference>
<dbReference type="FunFam" id="1.10.600.10:FF:000020">
    <property type="entry name" value="Phytoene synthase"/>
    <property type="match status" value="1"/>
</dbReference>
<dbReference type="EMBL" id="FTPK01000003">
    <property type="protein sequence ID" value="SIT73180.1"/>
    <property type="molecule type" value="Genomic_DNA"/>
</dbReference>
<dbReference type="SFLD" id="SFLDG01018">
    <property type="entry name" value="Squalene/Phytoene_Synthase_Lik"/>
    <property type="match status" value="1"/>
</dbReference>
<evidence type="ECO:0000313" key="7">
    <source>
        <dbReference type="Proteomes" id="UP000223759"/>
    </source>
</evidence>
<evidence type="ECO:0000256" key="3">
    <source>
        <dbReference type="ARBA" id="ARBA00022679"/>
    </source>
</evidence>
<dbReference type="STRING" id="233100.SAMN05216526_1825"/>
<dbReference type="GO" id="GO:0016117">
    <property type="term" value="P:carotenoid biosynthetic process"/>
    <property type="evidence" value="ECO:0007669"/>
    <property type="project" value="UniProtKB-KW"/>
</dbReference>
<dbReference type="InterPro" id="IPR044843">
    <property type="entry name" value="Trans_IPPS_bact-type"/>
</dbReference>
<accession>A0A1R3WAB3</accession>
<name>A0A1R3WAB3_9GAMM</name>
<keyword evidence="7" id="KW-1185">Reference proteome</keyword>
<dbReference type="Pfam" id="PF00494">
    <property type="entry name" value="SQS_PSY"/>
    <property type="match status" value="1"/>
</dbReference>
<dbReference type="AlphaFoldDB" id="A0A1R3WAB3"/>
<dbReference type="SFLD" id="SFLDS00005">
    <property type="entry name" value="Isoprenoid_Synthase_Type_I"/>
    <property type="match status" value="1"/>
</dbReference>
<evidence type="ECO:0000256" key="2">
    <source>
        <dbReference type="ARBA" id="ARBA00006251"/>
    </source>
</evidence>
<evidence type="ECO:0000256" key="1">
    <source>
        <dbReference type="ARBA" id="ARBA00004684"/>
    </source>
</evidence>
<dbReference type="CDD" id="cd00683">
    <property type="entry name" value="Trans_IPPS_HH"/>
    <property type="match status" value="1"/>
</dbReference>
<dbReference type="SUPFAM" id="SSF48576">
    <property type="entry name" value="Terpenoid synthases"/>
    <property type="match status" value="1"/>
</dbReference>
<comment type="cofactor">
    <cofactor evidence="5">
        <name>ATP</name>
        <dbReference type="ChEBI" id="CHEBI:30616"/>
    </cofactor>
</comment>
<dbReference type="PANTHER" id="PTHR31480">
    <property type="entry name" value="BIFUNCTIONAL LYCOPENE CYCLASE/PHYTOENE SYNTHASE"/>
    <property type="match status" value="1"/>
</dbReference>
<comment type="pathway">
    <text evidence="1">Carotenoid biosynthesis; phytoene biosynthesis.</text>
</comment>
<dbReference type="PROSITE" id="PS01044">
    <property type="entry name" value="SQUALEN_PHYTOEN_SYN_1"/>
    <property type="match status" value="1"/>
</dbReference>
<dbReference type="InterPro" id="IPR019845">
    <property type="entry name" value="Squalene/phytoene_synthase_CS"/>
</dbReference>
<protein>
    <submittedName>
        <fullName evidence="6">Phytoene synthase</fullName>
    </submittedName>
</protein>
<comment type="similarity">
    <text evidence="2">Belongs to the phytoene/squalene synthase family.</text>
</comment>
<sequence length="353" mass="39516">MNRFPPAKLPYTRAKDLAECRSLLCDGSRSFYAASLFLPRQLSEPATALYAFCRLADDAIDEDPEGDGLQRMQARLDAIYAGEPENSAADRALMRVVQRFEIPRALPQALLEGFEWDTGGRMYATGEELEDYAARVAGTVGAMMTLLMGVRSPDSLARACDMGVAMQLTNIARDVGEDAHRGRLYLPLNWMQEAGIDPDAFLANPVFTPELGSVIKRLLQEAHRLYERGAVGIQTLPPAYRPGITAAMVLYSEIGREVERNGYDSVSRRAVVPPSRKVMALTRMMRRFNREQLRIMGRMLGEAPSAANRFLVRAVQDQKPSSPSIRPTALAMGRVEHRIMWLHNLFQRLDQKK</sequence>
<evidence type="ECO:0000313" key="6">
    <source>
        <dbReference type="EMBL" id="SIT73180.1"/>
    </source>
</evidence>
<dbReference type="SFLD" id="SFLDG01212">
    <property type="entry name" value="Phytoene_synthase_like"/>
    <property type="match status" value="1"/>
</dbReference>